<dbReference type="EMBL" id="JAPZBU010000008">
    <property type="protein sequence ID" value="KAJ5392611.1"/>
    <property type="molecule type" value="Genomic_DNA"/>
</dbReference>
<dbReference type="InterPro" id="IPR001680">
    <property type="entry name" value="WD40_rpt"/>
</dbReference>
<keyword evidence="6" id="KW-0067">ATP-binding</keyword>
<evidence type="ECO:0000256" key="1">
    <source>
        <dbReference type="ARBA" id="ARBA00012513"/>
    </source>
</evidence>
<evidence type="ECO:0000313" key="11">
    <source>
        <dbReference type="EMBL" id="KAJ5392611.1"/>
    </source>
</evidence>
<reference evidence="11" key="2">
    <citation type="journal article" date="2023" name="IMA Fungus">
        <title>Comparative genomic study of the Penicillium genus elucidates a diverse pangenome and 15 lateral gene transfer events.</title>
        <authorList>
            <person name="Petersen C."/>
            <person name="Sorensen T."/>
            <person name="Nielsen M.R."/>
            <person name="Sondergaard T.E."/>
            <person name="Sorensen J.L."/>
            <person name="Fitzpatrick D.A."/>
            <person name="Frisvad J.C."/>
            <person name="Nielsen K.L."/>
        </authorList>
    </citation>
    <scope>NUCLEOTIDE SEQUENCE</scope>
    <source>
        <strain evidence="11">IBT 29677</strain>
    </source>
</reference>
<feature type="compositionally biased region" description="Basic and acidic residues" evidence="9">
    <location>
        <begin position="295"/>
        <end position="306"/>
    </location>
</feature>
<evidence type="ECO:0000256" key="4">
    <source>
        <dbReference type="ARBA" id="ARBA00022741"/>
    </source>
</evidence>
<feature type="domain" description="Protein kinase" evidence="10">
    <location>
        <begin position="1"/>
        <end position="127"/>
    </location>
</feature>
<keyword evidence="2" id="KW-0723">Serine/threonine-protein kinase</keyword>
<dbReference type="AlphaFoldDB" id="A0A9W9W0C5"/>
<dbReference type="Pfam" id="PF00400">
    <property type="entry name" value="WD40"/>
    <property type="match status" value="1"/>
</dbReference>
<comment type="caution">
    <text evidence="11">The sequence shown here is derived from an EMBL/GenBank/DDBJ whole genome shotgun (WGS) entry which is preliminary data.</text>
</comment>
<feature type="compositionally biased region" description="Low complexity" evidence="9">
    <location>
        <begin position="223"/>
        <end position="243"/>
    </location>
</feature>
<evidence type="ECO:0000256" key="5">
    <source>
        <dbReference type="ARBA" id="ARBA00022777"/>
    </source>
</evidence>
<dbReference type="InterPro" id="IPR011009">
    <property type="entry name" value="Kinase-like_dom_sf"/>
</dbReference>
<dbReference type="OrthoDB" id="10252171at2759"/>
<keyword evidence="12" id="KW-1185">Reference proteome</keyword>
<feature type="region of interest" description="Disordered" evidence="9">
    <location>
        <begin position="291"/>
        <end position="314"/>
    </location>
</feature>
<dbReference type="GeneID" id="81371718"/>
<sequence length="833" mass="91350">MENEWWIKIADFGISKRIEESPETSTTLRGTTGFIAPELYGFLEPGSPYAADIWSLGEITFQMLTKAPAFKPIGRLSSYTTQPERFPASLLDEAGVSKLGIEFVRSLMRPVPDSRLTSEMAILHPWIKPLSQIPLLPRAEALFQPTPTLQGVSPGGKDKFPSIEQITEELSTVRPPEIIPKETPNESSGAKQSPTPDEEMEEKVGEEDLTRSQSSLAREPKAPSVSSDISKTSSSQATSISSQPSPPSDRLTEEWWTGHLRHAGLLGTTSNESAIGASPKKAESILRGIFAKSKRVPEAKEDKEPTCVEPLRPASGMKNAGAFHSQSFLEDPISVPGFKSNEFKDEVKMHGPGESISQEPDVRCLADTLMPSLSLDESLSRGIGGLGLSIRQRPVLLVSRSADDANLEACHSSKARMSELEQRTRLETEFRNRTRSQTVDESRDPNRGIVALPLIESDDEKYGRSPSQSSKRGFGSRSGVVNKIAAGFGFGNGDSEKAKESSSSHSGFGYRFTLPIQAKRHRQISLCPYNLRLVTASGDPTGVEVWSIPKRCRISTDNIFKSNSCIAISHGGTLFASTSGNCLTVWSSFDGSSTAITSTEGLKNPQFSHDGTLLAAMSRQKKIHIWQVFDHHNLELQKLNTLHLDDNVLAFAFQTRRRRIAVALNNAIKVFGVFSNQDHIDGIYQFDLSVLGRSFKPKRVDKERGLVTALSANGRMTAQAYPDGLIGSILFIRDLNGKADKRSRKFVVSPIIQTMTFSSSGEILAASTKGRDVILWDVVQGKQILRLENCHETSITCMFLADEGELLATCSSGEGVKFWGTDESMDRLAERAI</sequence>
<gene>
    <name evidence="11" type="ORF">N7509_008101</name>
</gene>
<feature type="region of interest" description="Disordered" evidence="9">
    <location>
        <begin position="168"/>
        <end position="256"/>
    </location>
</feature>
<dbReference type="SUPFAM" id="SSF56112">
    <property type="entry name" value="Protein kinase-like (PK-like)"/>
    <property type="match status" value="1"/>
</dbReference>
<evidence type="ECO:0000256" key="9">
    <source>
        <dbReference type="SAM" id="MobiDB-lite"/>
    </source>
</evidence>
<dbReference type="SUPFAM" id="SSF50978">
    <property type="entry name" value="WD40 repeat-like"/>
    <property type="match status" value="1"/>
</dbReference>
<feature type="compositionally biased region" description="Basic and acidic residues" evidence="9">
    <location>
        <begin position="418"/>
        <end position="446"/>
    </location>
</feature>
<name>A0A9W9W0C5_9EURO</name>
<dbReference type="GO" id="GO:0004674">
    <property type="term" value="F:protein serine/threonine kinase activity"/>
    <property type="evidence" value="ECO:0007669"/>
    <property type="project" value="UniProtKB-KW"/>
</dbReference>
<evidence type="ECO:0000256" key="6">
    <source>
        <dbReference type="ARBA" id="ARBA00022840"/>
    </source>
</evidence>
<organism evidence="11 12">
    <name type="scientific">Penicillium cosmopolitanum</name>
    <dbReference type="NCBI Taxonomy" id="1131564"/>
    <lineage>
        <taxon>Eukaryota</taxon>
        <taxon>Fungi</taxon>
        <taxon>Dikarya</taxon>
        <taxon>Ascomycota</taxon>
        <taxon>Pezizomycotina</taxon>
        <taxon>Eurotiomycetes</taxon>
        <taxon>Eurotiomycetidae</taxon>
        <taxon>Eurotiales</taxon>
        <taxon>Aspergillaceae</taxon>
        <taxon>Penicillium</taxon>
    </lineage>
</organism>
<evidence type="ECO:0000256" key="8">
    <source>
        <dbReference type="ARBA" id="ARBA00048679"/>
    </source>
</evidence>
<dbReference type="GO" id="GO:0005524">
    <property type="term" value="F:ATP binding"/>
    <property type="evidence" value="ECO:0007669"/>
    <property type="project" value="UniProtKB-KW"/>
</dbReference>
<dbReference type="InterPro" id="IPR036322">
    <property type="entry name" value="WD40_repeat_dom_sf"/>
</dbReference>
<accession>A0A9W9W0C5</accession>
<dbReference type="PANTHER" id="PTHR43671:SF98">
    <property type="entry name" value="SERINE_THREONINE-PROTEIN KINASE NEK11"/>
    <property type="match status" value="1"/>
</dbReference>
<evidence type="ECO:0000313" key="12">
    <source>
        <dbReference type="Proteomes" id="UP001147747"/>
    </source>
</evidence>
<dbReference type="PROSITE" id="PS50011">
    <property type="entry name" value="PROTEIN_KINASE_DOM"/>
    <property type="match status" value="1"/>
</dbReference>
<dbReference type="Gene3D" id="2.130.10.10">
    <property type="entry name" value="YVTN repeat-like/Quinoprotein amine dehydrogenase"/>
    <property type="match status" value="2"/>
</dbReference>
<protein>
    <recommendedName>
        <fullName evidence="1">non-specific serine/threonine protein kinase</fullName>
        <ecNumber evidence="1">2.7.11.1</ecNumber>
    </recommendedName>
</protein>
<dbReference type="InterPro" id="IPR015943">
    <property type="entry name" value="WD40/YVTN_repeat-like_dom_sf"/>
</dbReference>
<keyword evidence="4" id="KW-0547">Nucleotide-binding</keyword>
<dbReference type="InterPro" id="IPR050660">
    <property type="entry name" value="NEK_Ser/Thr_kinase"/>
</dbReference>
<dbReference type="InterPro" id="IPR000719">
    <property type="entry name" value="Prot_kinase_dom"/>
</dbReference>
<comment type="catalytic activity">
    <reaction evidence="8">
        <text>L-seryl-[protein] + ATP = O-phospho-L-seryl-[protein] + ADP + H(+)</text>
        <dbReference type="Rhea" id="RHEA:17989"/>
        <dbReference type="Rhea" id="RHEA-COMP:9863"/>
        <dbReference type="Rhea" id="RHEA-COMP:11604"/>
        <dbReference type="ChEBI" id="CHEBI:15378"/>
        <dbReference type="ChEBI" id="CHEBI:29999"/>
        <dbReference type="ChEBI" id="CHEBI:30616"/>
        <dbReference type="ChEBI" id="CHEBI:83421"/>
        <dbReference type="ChEBI" id="CHEBI:456216"/>
        <dbReference type="EC" id="2.7.11.1"/>
    </reaction>
</comment>
<dbReference type="Proteomes" id="UP001147747">
    <property type="component" value="Unassembled WGS sequence"/>
</dbReference>
<dbReference type="EC" id="2.7.11.1" evidence="1"/>
<dbReference type="Pfam" id="PF00069">
    <property type="entry name" value="Pkinase"/>
    <property type="match status" value="1"/>
</dbReference>
<feature type="compositionally biased region" description="Polar residues" evidence="9">
    <location>
        <begin position="185"/>
        <end position="195"/>
    </location>
</feature>
<dbReference type="PANTHER" id="PTHR43671">
    <property type="entry name" value="SERINE/THREONINE-PROTEIN KINASE NEK"/>
    <property type="match status" value="1"/>
</dbReference>
<keyword evidence="3" id="KW-0808">Transferase</keyword>
<comment type="catalytic activity">
    <reaction evidence="7">
        <text>L-threonyl-[protein] + ATP = O-phospho-L-threonyl-[protein] + ADP + H(+)</text>
        <dbReference type="Rhea" id="RHEA:46608"/>
        <dbReference type="Rhea" id="RHEA-COMP:11060"/>
        <dbReference type="Rhea" id="RHEA-COMP:11605"/>
        <dbReference type="ChEBI" id="CHEBI:15378"/>
        <dbReference type="ChEBI" id="CHEBI:30013"/>
        <dbReference type="ChEBI" id="CHEBI:30616"/>
        <dbReference type="ChEBI" id="CHEBI:61977"/>
        <dbReference type="ChEBI" id="CHEBI:456216"/>
        <dbReference type="EC" id="2.7.11.1"/>
    </reaction>
</comment>
<dbReference type="RefSeq" id="XP_056488289.1">
    <property type="nucleotide sequence ID" value="XM_056632738.1"/>
</dbReference>
<evidence type="ECO:0000259" key="10">
    <source>
        <dbReference type="PROSITE" id="PS50011"/>
    </source>
</evidence>
<evidence type="ECO:0000256" key="7">
    <source>
        <dbReference type="ARBA" id="ARBA00047899"/>
    </source>
</evidence>
<proteinExistence type="predicted"/>
<dbReference type="Gene3D" id="1.10.510.10">
    <property type="entry name" value="Transferase(Phosphotransferase) domain 1"/>
    <property type="match status" value="1"/>
</dbReference>
<dbReference type="SMART" id="SM00320">
    <property type="entry name" value="WD40"/>
    <property type="match status" value="5"/>
</dbReference>
<reference evidence="11" key="1">
    <citation type="submission" date="2022-12" db="EMBL/GenBank/DDBJ databases">
        <authorList>
            <person name="Petersen C."/>
        </authorList>
    </citation>
    <scope>NUCLEOTIDE SEQUENCE</scope>
    <source>
        <strain evidence="11">IBT 29677</strain>
    </source>
</reference>
<evidence type="ECO:0000256" key="2">
    <source>
        <dbReference type="ARBA" id="ARBA00022527"/>
    </source>
</evidence>
<evidence type="ECO:0000256" key="3">
    <source>
        <dbReference type="ARBA" id="ARBA00022679"/>
    </source>
</evidence>
<keyword evidence="5" id="KW-0418">Kinase</keyword>
<feature type="region of interest" description="Disordered" evidence="9">
    <location>
        <begin position="418"/>
        <end position="476"/>
    </location>
</feature>